<keyword evidence="2" id="KW-0472">Membrane</keyword>
<feature type="transmembrane region" description="Helical" evidence="2">
    <location>
        <begin position="234"/>
        <end position="256"/>
    </location>
</feature>
<feature type="transmembrane region" description="Helical" evidence="2">
    <location>
        <begin position="20"/>
        <end position="44"/>
    </location>
</feature>
<sequence length="485" mass="53443">MPNNTGVAPLPDSLINGSVFIVLMEQLITALGLTIQLCNTMYALRHAFTMKTSFNTMLAISMVIYSASFLPLFLTAGLTSTSGSLTGSSESDIASREYFISVLNMSHNFLFASASFMYILLVQLRFRVIKNIMPYSNIWDTVFVVFTVAIWTVAAFLIGTLGTIIWPARISVVLQLQSFVLWSIYALFVDTVLSFTFAVKLFSMRRKITNLMKSSDLCGDAYARRLMRNVMRALALLCGIAWVSFVLVAVSATVFSRDPVQRKLLYRLGYALSSLEFTGALIFIYSVKSIFKDRGSASNTGSSVGPISPLPSPQAGEMADREKQLYSQPTTLGFASTNSSINTPTPLQPSSVKQLQLHMPTRHFPVRKTSTSISAEDQRSIAQLRNQSMETLMALPRICCCPHESKDPIHRPPTPHNNPSPRSPLRTPMSATSRSSSSALLPSQPWPISPHSSSCNCYCHCSFQAQQFFSPSTYQDGNVAAASLF</sequence>
<dbReference type="Proteomes" id="UP001648503">
    <property type="component" value="Unassembled WGS sequence"/>
</dbReference>
<feature type="transmembrane region" description="Helical" evidence="2">
    <location>
        <begin position="142"/>
        <end position="167"/>
    </location>
</feature>
<organism evidence="4 5">
    <name type="scientific">Batrachochytrium salamandrivorans</name>
    <dbReference type="NCBI Taxonomy" id="1357716"/>
    <lineage>
        <taxon>Eukaryota</taxon>
        <taxon>Fungi</taxon>
        <taxon>Fungi incertae sedis</taxon>
        <taxon>Chytridiomycota</taxon>
        <taxon>Chytridiomycota incertae sedis</taxon>
        <taxon>Chytridiomycetes</taxon>
        <taxon>Rhizophydiales</taxon>
        <taxon>Rhizophydiales incertae sedis</taxon>
        <taxon>Batrachochytrium</taxon>
    </lineage>
</organism>
<evidence type="ECO:0000256" key="1">
    <source>
        <dbReference type="SAM" id="MobiDB-lite"/>
    </source>
</evidence>
<proteinExistence type="predicted"/>
<gene>
    <name evidence="4" type="ORF">BASA50_004744</name>
</gene>
<evidence type="ECO:0000259" key="3">
    <source>
        <dbReference type="PROSITE" id="PS50156"/>
    </source>
</evidence>
<evidence type="ECO:0000313" key="4">
    <source>
        <dbReference type="EMBL" id="KAH6596986.1"/>
    </source>
</evidence>
<feature type="compositionally biased region" description="Pro residues" evidence="1">
    <location>
        <begin position="411"/>
        <end position="422"/>
    </location>
</feature>
<comment type="caution">
    <text evidence="4">The sequence shown here is derived from an EMBL/GenBank/DDBJ whole genome shotgun (WGS) entry which is preliminary data.</text>
</comment>
<feature type="transmembrane region" description="Helical" evidence="2">
    <location>
        <begin position="268"/>
        <end position="287"/>
    </location>
</feature>
<feature type="transmembrane region" description="Helical" evidence="2">
    <location>
        <begin position="98"/>
        <end position="121"/>
    </location>
</feature>
<protein>
    <recommendedName>
        <fullName evidence="3">SSD domain-containing protein</fullName>
    </recommendedName>
</protein>
<dbReference type="PROSITE" id="PS50156">
    <property type="entry name" value="SSD"/>
    <property type="match status" value="1"/>
</dbReference>
<name>A0ABQ8FEM2_9FUNG</name>
<accession>A0ABQ8FEM2</accession>
<feature type="region of interest" description="Disordered" evidence="1">
    <location>
        <begin position="405"/>
        <end position="445"/>
    </location>
</feature>
<evidence type="ECO:0000256" key="2">
    <source>
        <dbReference type="SAM" id="Phobius"/>
    </source>
</evidence>
<dbReference type="EMBL" id="JAFCIX010000172">
    <property type="protein sequence ID" value="KAH6596986.1"/>
    <property type="molecule type" value="Genomic_DNA"/>
</dbReference>
<keyword evidence="5" id="KW-1185">Reference proteome</keyword>
<feature type="transmembrane region" description="Helical" evidence="2">
    <location>
        <begin position="179"/>
        <end position="203"/>
    </location>
</feature>
<feature type="compositionally biased region" description="Low complexity" evidence="1">
    <location>
        <begin position="426"/>
        <end position="445"/>
    </location>
</feature>
<dbReference type="InterPro" id="IPR000731">
    <property type="entry name" value="SSD"/>
</dbReference>
<keyword evidence="2" id="KW-1133">Transmembrane helix</keyword>
<feature type="transmembrane region" description="Helical" evidence="2">
    <location>
        <begin position="56"/>
        <end position="78"/>
    </location>
</feature>
<feature type="domain" description="SSD" evidence="3">
    <location>
        <begin position="145"/>
        <end position="204"/>
    </location>
</feature>
<evidence type="ECO:0000313" key="5">
    <source>
        <dbReference type="Proteomes" id="UP001648503"/>
    </source>
</evidence>
<keyword evidence="2" id="KW-0812">Transmembrane</keyword>
<reference evidence="4 5" key="1">
    <citation type="submission" date="2021-02" db="EMBL/GenBank/DDBJ databases">
        <title>Variation within the Batrachochytrium salamandrivorans European outbreak.</title>
        <authorList>
            <person name="Kelly M."/>
            <person name="Pasmans F."/>
            <person name="Shea T.P."/>
            <person name="Munoz J.F."/>
            <person name="Carranza S."/>
            <person name="Cuomo C.A."/>
            <person name="Martel A."/>
        </authorList>
    </citation>
    <scope>NUCLEOTIDE SEQUENCE [LARGE SCALE GENOMIC DNA]</scope>
    <source>
        <strain evidence="4 5">AMFP18/2</strain>
    </source>
</reference>